<feature type="region of interest" description="Disordered" evidence="1">
    <location>
        <begin position="372"/>
        <end position="402"/>
    </location>
</feature>
<feature type="region of interest" description="Disordered" evidence="1">
    <location>
        <begin position="534"/>
        <end position="556"/>
    </location>
</feature>
<dbReference type="EMBL" id="QWIJ01000473">
    <property type="protein sequence ID" value="RMX81956.1"/>
    <property type="molecule type" value="Genomic_DNA"/>
</dbReference>
<comment type="caution">
    <text evidence="2">The sequence shown here is derived from an EMBL/GenBank/DDBJ whole genome shotgun (WGS) entry which is preliminary data.</text>
</comment>
<feature type="region of interest" description="Disordered" evidence="1">
    <location>
        <begin position="260"/>
        <end position="298"/>
    </location>
</feature>
<gene>
    <name evidence="2" type="ORF">D0869_06419</name>
</gene>
<sequence length="556" mass="61739">MEPSPTISAAEEAKGTIVQRLMSCFTSRSIDQRSYDLLYRMTMLISGVGADIHVVIQSEISHVSTLQRIVWYINSELEACDFLREHLESRCQTALRATGRLPRLAKLEGVALKGALDAWRPVLRTLHKSTGSEAGIFEDMINLFNTAVWREFSQLRRRQPHSKALDLQDLLVTLQTQLSRIQYTCSEADEMVDKFDQEYQKAVQRLHNWFRCQSRPPTAKAIQLKTTGLVAAPVTPKSAIFCPQHGSSGTTLNRIITTLKTPSEPPQLPLLPFQVTDDPKAAPSQGTPTKRSSLSDALSATEKEGLYLRIFADAQADTEAPKTARLEPSGSHSNFNKSFSVVEDKVMHRGHFPHMTNASDVYTAGSSRAVGPGIAQPAQRLPHAGKSLASRRKGSKSQVPRVFTGSFHDLEDKVYEHQPHKIKTPEFTQPSSPSEADIASVTTSATLSPEAGPVVRDFADLAPIPSNFPSPGNQLQRREALVSRDAQWEDRIINGEVVLSRRPDRLQRAQTIDDRSSGIEGLEKWLRQQSEAHWKLPGTHNATGRHASGRQRENTL</sequence>
<proteinExistence type="predicted"/>
<evidence type="ECO:0000313" key="3">
    <source>
        <dbReference type="Proteomes" id="UP000281245"/>
    </source>
</evidence>
<dbReference type="AlphaFoldDB" id="A0A3M6WUT6"/>
<name>A0A3M6WUT6_HORWE</name>
<dbReference type="OrthoDB" id="3880732at2759"/>
<dbReference type="Proteomes" id="UP000281245">
    <property type="component" value="Unassembled WGS sequence"/>
</dbReference>
<reference evidence="2 3" key="1">
    <citation type="journal article" date="2018" name="BMC Genomics">
        <title>Genomic evidence for intraspecific hybridization in a clonal and extremely halotolerant yeast.</title>
        <authorList>
            <person name="Gostincar C."/>
            <person name="Stajich J.E."/>
            <person name="Zupancic J."/>
            <person name="Zalar P."/>
            <person name="Gunde-Cimerman N."/>
        </authorList>
    </citation>
    <scope>NUCLEOTIDE SEQUENCE [LARGE SCALE GENOMIC DNA]</scope>
    <source>
        <strain evidence="2 3">EXF-6656</strain>
    </source>
</reference>
<evidence type="ECO:0000313" key="2">
    <source>
        <dbReference type="EMBL" id="RMX81956.1"/>
    </source>
</evidence>
<protein>
    <submittedName>
        <fullName evidence="2">Uncharacterized protein</fullName>
    </submittedName>
</protein>
<organism evidence="2 3">
    <name type="scientific">Hortaea werneckii</name>
    <name type="common">Black yeast</name>
    <name type="synonym">Cladosporium werneckii</name>
    <dbReference type="NCBI Taxonomy" id="91943"/>
    <lineage>
        <taxon>Eukaryota</taxon>
        <taxon>Fungi</taxon>
        <taxon>Dikarya</taxon>
        <taxon>Ascomycota</taxon>
        <taxon>Pezizomycotina</taxon>
        <taxon>Dothideomycetes</taxon>
        <taxon>Dothideomycetidae</taxon>
        <taxon>Mycosphaerellales</taxon>
        <taxon>Teratosphaeriaceae</taxon>
        <taxon>Hortaea</taxon>
    </lineage>
</organism>
<feature type="compositionally biased region" description="Polar residues" evidence="1">
    <location>
        <begin position="284"/>
        <end position="298"/>
    </location>
</feature>
<accession>A0A3M6WUT6</accession>
<feature type="region of interest" description="Disordered" evidence="1">
    <location>
        <begin position="419"/>
        <end position="446"/>
    </location>
</feature>
<feature type="compositionally biased region" description="Polar residues" evidence="1">
    <location>
        <begin position="426"/>
        <end position="446"/>
    </location>
</feature>
<evidence type="ECO:0000256" key="1">
    <source>
        <dbReference type="SAM" id="MobiDB-lite"/>
    </source>
</evidence>